<dbReference type="AlphaFoldDB" id="A0AAU9KMG2"/>
<evidence type="ECO:0000256" key="1">
    <source>
        <dbReference type="SAM" id="Phobius"/>
    </source>
</evidence>
<dbReference type="Proteomes" id="UP001160483">
    <property type="component" value="Unassembled WGS sequence"/>
</dbReference>
<evidence type="ECO:0000313" key="3">
    <source>
        <dbReference type="Proteomes" id="UP001160483"/>
    </source>
</evidence>
<feature type="transmembrane region" description="Helical" evidence="1">
    <location>
        <begin position="12"/>
        <end position="30"/>
    </location>
</feature>
<keyword evidence="1" id="KW-1133">Transmembrane helix</keyword>
<name>A0AAU9KMG2_9STRA</name>
<reference evidence="2" key="1">
    <citation type="submission" date="2021-11" db="EMBL/GenBank/DDBJ databases">
        <authorList>
            <person name="Islam A."/>
            <person name="Islam S."/>
            <person name="Flora M.S."/>
            <person name="Rahman M."/>
            <person name="Ziaur R.M."/>
            <person name="Epstein J.H."/>
            <person name="Hassan M."/>
            <person name="Klassen M."/>
            <person name="Woodard K."/>
            <person name="Webb A."/>
            <person name="Webby R.J."/>
            <person name="El Zowalaty M.E."/>
        </authorList>
    </citation>
    <scope>NUCLEOTIDE SEQUENCE</scope>
    <source>
        <strain evidence="2">Pbs3</strain>
    </source>
</reference>
<protein>
    <submittedName>
        <fullName evidence="2">Uncharacterized protein</fullName>
    </submittedName>
</protein>
<comment type="caution">
    <text evidence="2">The sequence shown here is derived from an EMBL/GenBank/DDBJ whole genome shotgun (WGS) entry which is preliminary data.</text>
</comment>
<evidence type="ECO:0000313" key="2">
    <source>
        <dbReference type="EMBL" id="CAH0475039.1"/>
    </source>
</evidence>
<keyword evidence="1" id="KW-0472">Membrane</keyword>
<accession>A0AAU9KMG2</accession>
<sequence>MEVCQEDSLMYWKGLSHGLLLMLPVLFFLYRKWSVAAEKSDIPQPMLGTSFMNELFAFEVVLVAGAELKAVRDQLTTAEETTPVNDKKVYALKERVVDLAIVLQKKLETITPIVSFLLKESVSVIKNHHVWGEAEDETKKDK</sequence>
<organism evidence="2 3">
    <name type="scientific">Peronospora belbahrii</name>
    <dbReference type="NCBI Taxonomy" id="622444"/>
    <lineage>
        <taxon>Eukaryota</taxon>
        <taxon>Sar</taxon>
        <taxon>Stramenopiles</taxon>
        <taxon>Oomycota</taxon>
        <taxon>Peronosporomycetes</taxon>
        <taxon>Peronosporales</taxon>
        <taxon>Peronosporaceae</taxon>
        <taxon>Peronospora</taxon>
    </lineage>
</organism>
<proteinExistence type="predicted"/>
<dbReference type="EMBL" id="CAKKTJ010000119">
    <property type="protein sequence ID" value="CAH0475039.1"/>
    <property type="molecule type" value="Genomic_DNA"/>
</dbReference>
<keyword evidence="1" id="KW-0812">Transmembrane</keyword>
<gene>
    <name evidence="2" type="ORF">PBS003_LOCUS1875</name>
</gene>